<feature type="compositionally biased region" description="Basic and acidic residues" evidence="1">
    <location>
        <begin position="191"/>
        <end position="282"/>
    </location>
</feature>
<evidence type="ECO:0000256" key="1">
    <source>
        <dbReference type="SAM" id="MobiDB-lite"/>
    </source>
</evidence>
<reference evidence="2 3" key="1">
    <citation type="submission" date="2021-07" db="EMBL/GenBank/DDBJ databases">
        <title>The Aristolochia fimbriata genome: insights into angiosperm evolution, floral development and chemical biosynthesis.</title>
        <authorList>
            <person name="Jiao Y."/>
        </authorList>
    </citation>
    <scope>NUCLEOTIDE SEQUENCE [LARGE SCALE GENOMIC DNA]</scope>
    <source>
        <strain evidence="2">IBCAS-2021</strain>
        <tissue evidence="2">Leaf</tissue>
    </source>
</reference>
<keyword evidence="3" id="KW-1185">Reference proteome</keyword>
<feature type="compositionally biased region" description="Basic residues" evidence="1">
    <location>
        <begin position="29"/>
        <end position="38"/>
    </location>
</feature>
<dbReference type="PANTHER" id="PTHR34660:SF3">
    <property type="entry name" value="RRM DOMAIN-CONTAINING PROTEIN"/>
    <property type="match status" value="1"/>
</dbReference>
<feature type="compositionally biased region" description="Basic residues" evidence="1">
    <location>
        <begin position="56"/>
        <end position="70"/>
    </location>
</feature>
<feature type="compositionally biased region" description="Basic and acidic residues" evidence="1">
    <location>
        <begin position="363"/>
        <end position="373"/>
    </location>
</feature>
<dbReference type="Proteomes" id="UP000825729">
    <property type="component" value="Unassembled WGS sequence"/>
</dbReference>
<dbReference type="AlphaFoldDB" id="A0AAV7EFR7"/>
<protein>
    <recommendedName>
        <fullName evidence="4">Myb-like protein X</fullName>
    </recommendedName>
</protein>
<dbReference type="EMBL" id="JAINDJ010000005">
    <property type="protein sequence ID" value="KAG9446073.1"/>
    <property type="molecule type" value="Genomic_DNA"/>
</dbReference>
<accession>A0AAV7EFR7</accession>
<feature type="compositionally biased region" description="Pro residues" evidence="1">
    <location>
        <begin position="1"/>
        <end position="11"/>
    </location>
</feature>
<comment type="caution">
    <text evidence="2">The sequence shown here is derived from an EMBL/GenBank/DDBJ whole genome shotgun (WGS) entry which is preliminary data.</text>
</comment>
<feature type="region of interest" description="Disordered" evidence="1">
    <location>
        <begin position="1"/>
        <end position="404"/>
    </location>
</feature>
<feature type="compositionally biased region" description="Basic and acidic residues" evidence="1">
    <location>
        <begin position="155"/>
        <end position="176"/>
    </location>
</feature>
<proteinExistence type="predicted"/>
<feature type="compositionally biased region" description="Basic and acidic residues" evidence="1">
    <location>
        <begin position="12"/>
        <end position="28"/>
    </location>
</feature>
<name>A0AAV7EFR7_ARIFI</name>
<evidence type="ECO:0000313" key="2">
    <source>
        <dbReference type="EMBL" id="KAG9446073.1"/>
    </source>
</evidence>
<feature type="compositionally biased region" description="Basic and acidic residues" evidence="1">
    <location>
        <begin position="295"/>
        <end position="313"/>
    </location>
</feature>
<evidence type="ECO:0008006" key="4">
    <source>
        <dbReference type="Google" id="ProtNLM"/>
    </source>
</evidence>
<feature type="compositionally biased region" description="Basic and acidic residues" evidence="1">
    <location>
        <begin position="39"/>
        <end position="55"/>
    </location>
</feature>
<feature type="compositionally biased region" description="Basic and acidic residues" evidence="1">
    <location>
        <begin position="71"/>
        <end position="126"/>
    </location>
</feature>
<evidence type="ECO:0000313" key="3">
    <source>
        <dbReference type="Proteomes" id="UP000825729"/>
    </source>
</evidence>
<organism evidence="2 3">
    <name type="scientific">Aristolochia fimbriata</name>
    <name type="common">White veined hardy Dutchman's pipe vine</name>
    <dbReference type="NCBI Taxonomy" id="158543"/>
    <lineage>
        <taxon>Eukaryota</taxon>
        <taxon>Viridiplantae</taxon>
        <taxon>Streptophyta</taxon>
        <taxon>Embryophyta</taxon>
        <taxon>Tracheophyta</taxon>
        <taxon>Spermatophyta</taxon>
        <taxon>Magnoliopsida</taxon>
        <taxon>Magnoliidae</taxon>
        <taxon>Piperales</taxon>
        <taxon>Aristolochiaceae</taxon>
        <taxon>Aristolochia</taxon>
    </lineage>
</organism>
<gene>
    <name evidence="2" type="ORF">H6P81_012201</name>
</gene>
<sequence>MSRCFPFPPPGYEKKAKDDVAELLAKEKHKEKKHKKEKKDKEKKDKKDKERSKDKHKDKKDRKDKHKSKDKKRDKDKDKDKSKSADDRKVEGRVESHNGEKTGEINRRVEELKNSKVLEELGKRISNEQAAADQVVDHVISADQRRTEGAVPPPEKFKEKENQDRRQHRQKDREDYEVTGNQISHCIVGQEQRRQEGMVRPMEKEVEKKSEGKEKSNGKEGRDKKENKHRDRDREEKRRKYKDKDRDKEKEKEKEKVKEKSEKVEQKHKEPDKLKETSKKDQMGTFNTNKPFLKNGEKSATNEDKFKKRKEFEMNGFIHENDIQPNKFPRASSSSHQPMENGRKLEASHIPSASDKQGAPVGKKVETNKEHKVNGVIENVSSSVGLRPPLADTRLPSNNSRPPLIVETRENGEVASTKPPHPDAKYLSQIYSIPKMEEWLDSGEDQEWLFGGGKSRRQDTKVEHEVVETGVARPLVWAEAMQIESADICALPYVIPY</sequence>
<dbReference type="PANTHER" id="PTHR34660">
    <property type="entry name" value="MYB-LIKE PROTEIN X"/>
    <property type="match status" value="1"/>
</dbReference>